<evidence type="ECO:0000313" key="2">
    <source>
        <dbReference type="EMBL" id="AFZ19969.1"/>
    </source>
</evidence>
<dbReference type="PROSITE" id="PS51644">
    <property type="entry name" value="HTH_OST"/>
    <property type="match status" value="1"/>
</dbReference>
<sequence>MSDNTNVTPANDSAVIHKISFCVYQAILEIQQQQPEFLKEKYRTIPWHDTRHRSTLRVKLEAGISNTQDQELLIRKVQKFLEILLIPNYFELPHFSNLISKLCPVIQQLAESNPIVCENTAQANEPLSSPIAEKSNQFSNGIAILLLDAENLQINANTEKFLEGICNYPIQIKIAFANWRNMGKQDVEFHNRGYELIHVPAAKDSADVKMATVGSSIFVHYPTAREVLVCSSDGVLTHLCNTLQTHGLNVYQIRQQGNIINILNTQTHQTQTHYLEPIRVIPSLEDFVNQLKVLIQSEQKRTNNHWIRLSQISSLFQETSQISISQVVSHHLPGKRARDIFIDNPAIFSIHQVSDKSEIYINLFDASSIDVRDINHSYKQSELRLASKTLAEVSLDSEDQAPLSSLKKAGLEEADSAKTNINLAINKINSKQELEQVIIKVIESTKADFPGGKIPISKLGSMLKTVSGESANSITKKLKLGSNLTKFLKSCTSFTIENSGSNAQVILSQSSLCEIKSSNELERYLFNILKSLVAKSPQNKIPLEILGSEFHKQYGKPVSAIIKELKLGDNLVKFIQSCSTFKIEKKGKGYQITIAVS</sequence>
<dbReference type="KEGG" id="mic:Mic7113_4270"/>
<dbReference type="eggNOG" id="COG3677">
    <property type="taxonomic scope" value="Bacteria"/>
</dbReference>
<dbReference type="GO" id="GO:0004540">
    <property type="term" value="F:RNA nuclease activity"/>
    <property type="evidence" value="ECO:0007669"/>
    <property type="project" value="InterPro"/>
</dbReference>
<feature type="domain" description="HTH OST-type" evidence="1">
    <location>
        <begin position="517"/>
        <end position="597"/>
    </location>
</feature>
<dbReference type="RefSeq" id="WP_015184105.1">
    <property type="nucleotide sequence ID" value="NC_019738.1"/>
</dbReference>
<keyword evidence="3" id="KW-1185">Reference proteome</keyword>
<reference evidence="2 3" key="1">
    <citation type="submission" date="2012-06" db="EMBL/GenBank/DDBJ databases">
        <title>Finished chromosome of genome of Microcoleus sp. PCC 7113.</title>
        <authorList>
            <consortium name="US DOE Joint Genome Institute"/>
            <person name="Gugger M."/>
            <person name="Coursin T."/>
            <person name="Rippka R."/>
            <person name="Tandeau De Marsac N."/>
            <person name="Huntemann M."/>
            <person name="Wei C.-L."/>
            <person name="Han J."/>
            <person name="Detter J.C."/>
            <person name="Han C."/>
            <person name="Tapia R."/>
            <person name="Chen A."/>
            <person name="Kyrpides N."/>
            <person name="Mavromatis K."/>
            <person name="Markowitz V."/>
            <person name="Szeto E."/>
            <person name="Ivanova N."/>
            <person name="Pagani I."/>
            <person name="Pati A."/>
            <person name="Goodwin L."/>
            <person name="Nordberg H.P."/>
            <person name="Cantor M.N."/>
            <person name="Hua S.X."/>
            <person name="Woyke T."/>
            <person name="Kerfeld C.A."/>
        </authorList>
    </citation>
    <scope>NUCLEOTIDE SEQUENCE [LARGE SCALE GENOMIC DNA]</scope>
    <source>
        <strain evidence="2 3">PCC 7113</strain>
    </source>
</reference>
<protein>
    <recommendedName>
        <fullName evidence="1">HTH OST-type domain-containing protein</fullName>
    </recommendedName>
</protein>
<organism evidence="2 3">
    <name type="scientific">Allocoleopsis franciscana PCC 7113</name>
    <dbReference type="NCBI Taxonomy" id="1173027"/>
    <lineage>
        <taxon>Bacteria</taxon>
        <taxon>Bacillati</taxon>
        <taxon>Cyanobacteriota</taxon>
        <taxon>Cyanophyceae</taxon>
        <taxon>Coleofasciculales</taxon>
        <taxon>Coleofasciculaceae</taxon>
        <taxon>Allocoleopsis</taxon>
        <taxon>Allocoleopsis franciscana</taxon>
    </lineage>
</organism>
<dbReference type="EMBL" id="CP003630">
    <property type="protein sequence ID" value="AFZ19969.1"/>
    <property type="molecule type" value="Genomic_DNA"/>
</dbReference>
<dbReference type="PATRIC" id="fig|1173027.3.peg.4717"/>
<name>K9WJL8_9CYAN</name>
<dbReference type="OrthoDB" id="570660at2"/>
<dbReference type="STRING" id="1173027.Mic7113_4270"/>
<evidence type="ECO:0000259" key="1">
    <source>
        <dbReference type="PROSITE" id="PS51644"/>
    </source>
</evidence>
<dbReference type="InterPro" id="IPR021139">
    <property type="entry name" value="NYN"/>
</dbReference>
<dbReference type="HOGENOM" id="CLU_030948_0_0_3"/>
<dbReference type="InterPro" id="IPR025605">
    <property type="entry name" value="OST-HTH/LOTUS_dom"/>
</dbReference>
<dbReference type="Proteomes" id="UP000010471">
    <property type="component" value="Chromosome"/>
</dbReference>
<dbReference type="Pfam" id="PF01936">
    <property type="entry name" value="NYN"/>
    <property type="match status" value="1"/>
</dbReference>
<proteinExistence type="predicted"/>
<gene>
    <name evidence="2" type="ORF">Mic7113_4270</name>
</gene>
<dbReference type="Pfam" id="PF12872">
    <property type="entry name" value="OST-HTH"/>
    <property type="match status" value="2"/>
</dbReference>
<dbReference type="AlphaFoldDB" id="K9WJL8"/>
<accession>K9WJL8</accession>
<evidence type="ECO:0000313" key="3">
    <source>
        <dbReference type="Proteomes" id="UP000010471"/>
    </source>
</evidence>